<dbReference type="InterPro" id="IPR010349">
    <property type="entry name" value="Asparaginase_II"/>
</dbReference>
<dbReference type="Proteomes" id="UP000320806">
    <property type="component" value="Unassembled WGS sequence"/>
</dbReference>
<dbReference type="AlphaFoldDB" id="A0A542EKG0"/>
<evidence type="ECO:0000313" key="1">
    <source>
        <dbReference type="EMBL" id="TQJ15828.1"/>
    </source>
</evidence>
<evidence type="ECO:0000313" key="2">
    <source>
        <dbReference type="Proteomes" id="UP000320806"/>
    </source>
</evidence>
<comment type="caution">
    <text evidence="1">The sequence shown here is derived from an EMBL/GenBank/DDBJ whole genome shotgun (WGS) entry which is preliminary data.</text>
</comment>
<dbReference type="RefSeq" id="WP_141929267.1">
    <property type="nucleotide sequence ID" value="NZ_BAABCI010000023.1"/>
</dbReference>
<reference evidence="1 2" key="1">
    <citation type="submission" date="2019-06" db="EMBL/GenBank/DDBJ databases">
        <title>Sequencing the genomes of 1000 actinobacteria strains.</title>
        <authorList>
            <person name="Klenk H.-P."/>
        </authorList>
    </citation>
    <scope>NUCLEOTIDE SEQUENCE [LARGE SCALE GENOMIC DNA]</scope>
    <source>
        <strain evidence="1 2">DSM 19828</strain>
    </source>
</reference>
<dbReference type="PANTHER" id="PTHR42110:SF1">
    <property type="entry name" value="L-ASPARAGINASE, PUTATIVE (AFU_ORTHOLOGUE AFUA_3G11890)-RELATED"/>
    <property type="match status" value="1"/>
</dbReference>
<sequence>MTQRSQQALSEAPIVAVVERSGFVESVHRGIVVAVDAQGSVLFERGDASAPHFPRSSNKPIQALAMVRSGLDLPADLLALASASHSGEDFHLDGVRRILAGAGLSEDDLQNTPDLPYDEQARREWLAAGHEPTSIAQNCSGKHAAMLATCVVNDWDTATYRDPSHPLQVAMADALADLCGESVAATGIDGCGAPVMAVSPLGLARAFGRLAAATDGPERVVAQAIREFPEFLGGTRRDVTDLIRSVPGLVAKDGAEAVYAIGLPDGRGMVVKIADGGQRARPVVAAAALRELGVEAEVLERLASAPILGHGQPVGAVRAV</sequence>
<protein>
    <submittedName>
        <fullName evidence="1">Asparaginase</fullName>
    </submittedName>
</protein>
<gene>
    <name evidence="1" type="ORF">FB459_3401</name>
</gene>
<organism evidence="1 2">
    <name type="scientific">Yimella lutea</name>
    <dbReference type="NCBI Taxonomy" id="587872"/>
    <lineage>
        <taxon>Bacteria</taxon>
        <taxon>Bacillati</taxon>
        <taxon>Actinomycetota</taxon>
        <taxon>Actinomycetes</taxon>
        <taxon>Micrococcales</taxon>
        <taxon>Dermacoccaceae</taxon>
        <taxon>Yimella</taxon>
    </lineage>
</organism>
<dbReference type="OrthoDB" id="9780674at2"/>
<dbReference type="PANTHER" id="PTHR42110">
    <property type="entry name" value="L-ASPARAGINASE, PUTATIVE (AFU_ORTHOLOGUE AFUA_3G11890)-RELATED"/>
    <property type="match status" value="1"/>
</dbReference>
<keyword evidence="2" id="KW-1185">Reference proteome</keyword>
<dbReference type="EMBL" id="VFMO01000001">
    <property type="protein sequence ID" value="TQJ15828.1"/>
    <property type="molecule type" value="Genomic_DNA"/>
</dbReference>
<proteinExistence type="predicted"/>
<name>A0A542EKG0_9MICO</name>
<dbReference type="Pfam" id="PF06089">
    <property type="entry name" value="Asparaginase_II"/>
    <property type="match status" value="1"/>
</dbReference>
<accession>A0A542EKG0</accession>